<dbReference type="STRING" id="4536.A0A0E0JCK8"/>
<evidence type="ECO:0000313" key="2">
    <source>
        <dbReference type="EnsemblPlants" id="ONIVA12G18040.1"/>
    </source>
</evidence>
<reference evidence="2" key="2">
    <citation type="submission" date="2018-04" db="EMBL/GenBank/DDBJ databases">
        <title>OnivRS2 (Oryza nivara Reference Sequence Version 2).</title>
        <authorList>
            <person name="Zhang J."/>
            <person name="Kudrna D."/>
            <person name="Lee S."/>
            <person name="Talag J."/>
            <person name="Rajasekar S."/>
            <person name="Welchert J."/>
            <person name="Hsing Y.-I."/>
            <person name="Wing R.A."/>
        </authorList>
    </citation>
    <scope>NUCLEOTIDE SEQUENCE [LARGE SCALE GENOMIC DNA]</scope>
    <source>
        <strain evidence="2">SL10</strain>
    </source>
</reference>
<dbReference type="OMA" id="QCNKIRR"/>
<dbReference type="AlphaFoldDB" id="A0A0E0JCK8"/>
<dbReference type="Gramene" id="ONIVA12G18040.1">
    <property type="protein sequence ID" value="ONIVA12G18040.1"/>
    <property type="gene ID" value="ONIVA12G18040"/>
</dbReference>
<dbReference type="Proteomes" id="UP000006591">
    <property type="component" value="Chromosome 12"/>
</dbReference>
<name>A0A0E0JCK8_ORYNI</name>
<protein>
    <submittedName>
        <fullName evidence="2">Uncharacterized protein</fullName>
    </submittedName>
</protein>
<evidence type="ECO:0000256" key="1">
    <source>
        <dbReference type="SAM" id="MobiDB-lite"/>
    </source>
</evidence>
<reference evidence="2" key="1">
    <citation type="submission" date="2015-04" db="UniProtKB">
        <authorList>
            <consortium name="EnsemblPlants"/>
        </authorList>
    </citation>
    <scope>IDENTIFICATION</scope>
    <source>
        <strain evidence="2">SL10</strain>
    </source>
</reference>
<accession>A0A0E0JCK8</accession>
<dbReference type="HOGENOM" id="CLU_981337_0_0_1"/>
<evidence type="ECO:0000313" key="3">
    <source>
        <dbReference type="Proteomes" id="UP000006591"/>
    </source>
</evidence>
<organism evidence="2">
    <name type="scientific">Oryza nivara</name>
    <name type="common">Indian wild rice</name>
    <name type="synonym">Oryza sativa f. spontanea</name>
    <dbReference type="NCBI Taxonomy" id="4536"/>
    <lineage>
        <taxon>Eukaryota</taxon>
        <taxon>Viridiplantae</taxon>
        <taxon>Streptophyta</taxon>
        <taxon>Embryophyta</taxon>
        <taxon>Tracheophyta</taxon>
        <taxon>Spermatophyta</taxon>
        <taxon>Magnoliopsida</taxon>
        <taxon>Liliopsida</taxon>
        <taxon>Poales</taxon>
        <taxon>Poaceae</taxon>
        <taxon>BOP clade</taxon>
        <taxon>Oryzoideae</taxon>
        <taxon>Oryzeae</taxon>
        <taxon>Oryzinae</taxon>
        <taxon>Oryza</taxon>
    </lineage>
</organism>
<sequence>MEAPGGAAGDAEEEVDARIRWVPWWLLWNGGIAWMATKGIDANCLATSTIESRRVGSAFHEWDSFSCAGAVFSNGKWRQASALFHGDLLLISLEDITAGFMGHDGFQMVASAMSQDSVDGPQVSGCSATSLGQPKSKRRTGDKARGEKKALKVKINLASPAKKIKCHLMMLKSSKKKGKKGTVAGRIGRKCTLSRDSKGRFLPRESKGGDIGGSATESEVDYDRFMNFQAPDFATILSILKGWKGMKQCNKIRRLKDPDFVPLMNVMSNTGYVTEDDGHYDVLKVLMHADGWSA</sequence>
<proteinExistence type="predicted"/>
<feature type="compositionally biased region" description="Polar residues" evidence="1">
    <location>
        <begin position="124"/>
        <end position="133"/>
    </location>
</feature>
<keyword evidence="3" id="KW-1185">Reference proteome</keyword>
<dbReference type="eggNOG" id="ENOG502R42W">
    <property type="taxonomic scope" value="Eukaryota"/>
</dbReference>
<feature type="region of interest" description="Disordered" evidence="1">
    <location>
        <begin position="120"/>
        <end position="147"/>
    </location>
</feature>
<dbReference type="EnsemblPlants" id="ONIVA12G18040.1">
    <property type="protein sequence ID" value="ONIVA12G18040.1"/>
    <property type="gene ID" value="ONIVA12G18040"/>
</dbReference>